<dbReference type="Proteomes" id="UP000275846">
    <property type="component" value="Unassembled WGS sequence"/>
</dbReference>
<dbReference type="EMBL" id="UYSU01048828">
    <property type="protein sequence ID" value="VDM06092.1"/>
    <property type="molecule type" value="Genomic_DNA"/>
</dbReference>
<evidence type="ECO:0000313" key="1">
    <source>
        <dbReference type="EMBL" id="VDM06092.1"/>
    </source>
</evidence>
<dbReference type="WBParaSite" id="SSLN_0002044001-mRNA-1">
    <property type="protein sequence ID" value="SSLN_0002044001-mRNA-1"/>
    <property type="gene ID" value="SSLN_0002044001"/>
</dbReference>
<reference evidence="3" key="1">
    <citation type="submission" date="2016-06" db="UniProtKB">
        <authorList>
            <consortium name="WormBaseParasite"/>
        </authorList>
    </citation>
    <scope>IDENTIFICATION</scope>
</reference>
<keyword evidence="2" id="KW-1185">Reference proteome</keyword>
<reference evidence="1 2" key="2">
    <citation type="submission" date="2018-11" db="EMBL/GenBank/DDBJ databases">
        <authorList>
            <consortium name="Pathogen Informatics"/>
        </authorList>
    </citation>
    <scope>NUCLEOTIDE SEQUENCE [LARGE SCALE GENOMIC DNA]</scope>
    <source>
        <strain evidence="1 2">NST_G2</strain>
    </source>
</reference>
<protein>
    <submittedName>
        <fullName evidence="3">Transposase</fullName>
    </submittedName>
</protein>
<name>A0A183TTA8_SCHSO</name>
<organism evidence="3">
    <name type="scientific">Schistocephalus solidus</name>
    <name type="common">Tapeworm</name>
    <dbReference type="NCBI Taxonomy" id="70667"/>
    <lineage>
        <taxon>Eukaryota</taxon>
        <taxon>Metazoa</taxon>
        <taxon>Spiralia</taxon>
        <taxon>Lophotrochozoa</taxon>
        <taxon>Platyhelminthes</taxon>
        <taxon>Cestoda</taxon>
        <taxon>Eucestoda</taxon>
        <taxon>Diphyllobothriidea</taxon>
        <taxon>Diphyllobothriidae</taxon>
        <taxon>Schistocephalus</taxon>
    </lineage>
</organism>
<sequence length="73" mass="8091">MAIPDLLAVISQTYPTPVAAAPEAGNRDLVDQKSNARPTLPRARCLAGFDWEYKQWYLGARRSVTGITFLIMP</sequence>
<dbReference type="OrthoDB" id="6321681at2759"/>
<evidence type="ECO:0000313" key="3">
    <source>
        <dbReference type="WBParaSite" id="SSLN_0002044001-mRNA-1"/>
    </source>
</evidence>
<proteinExistence type="predicted"/>
<gene>
    <name evidence="1" type="ORF">SSLN_LOCUS19706</name>
</gene>
<accession>A0A183TTA8</accession>
<dbReference type="AlphaFoldDB" id="A0A183TTA8"/>
<evidence type="ECO:0000313" key="2">
    <source>
        <dbReference type="Proteomes" id="UP000275846"/>
    </source>
</evidence>